<sequence length="149" mass="16556">MILLTVCLLFIPSAISLIHLSKANLEIVPTEVEEIHLAPVVNRVNATTEDLPVIPAENFTLVKEHEVTDDQGNVYVEYHPPWQKMINVTDDGYLVYDTETPPVDETSHWETTGKVVLPSGIISVVIVICARACQKFGKHDDEGNEPILV</sequence>
<name>A0AA38MRR1_9CUCU</name>
<protein>
    <submittedName>
        <fullName evidence="2">Uncharacterized protein</fullName>
    </submittedName>
</protein>
<organism evidence="2 3">
    <name type="scientific">Zophobas morio</name>
    <dbReference type="NCBI Taxonomy" id="2755281"/>
    <lineage>
        <taxon>Eukaryota</taxon>
        <taxon>Metazoa</taxon>
        <taxon>Ecdysozoa</taxon>
        <taxon>Arthropoda</taxon>
        <taxon>Hexapoda</taxon>
        <taxon>Insecta</taxon>
        <taxon>Pterygota</taxon>
        <taxon>Neoptera</taxon>
        <taxon>Endopterygota</taxon>
        <taxon>Coleoptera</taxon>
        <taxon>Polyphaga</taxon>
        <taxon>Cucujiformia</taxon>
        <taxon>Tenebrionidae</taxon>
        <taxon>Zophobas</taxon>
    </lineage>
</organism>
<evidence type="ECO:0000256" key="1">
    <source>
        <dbReference type="SAM" id="SignalP"/>
    </source>
</evidence>
<proteinExistence type="predicted"/>
<dbReference type="AlphaFoldDB" id="A0AA38MRR1"/>
<keyword evidence="1" id="KW-0732">Signal</keyword>
<evidence type="ECO:0000313" key="3">
    <source>
        <dbReference type="Proteomes" id="UP001168821"/>
    </source>
</evidence>
<comment type="caution">
    <text evidence="2">The sequence shown here is derived from an EMBL/GenBank/DDBJ whole genome shotgun (WGS) entry which is preliminary data.</text>
</comment>
<feature type="chain" id="PRO_5041380953" evidence="1">
    <location>
        <begin position="17"/>
        <end position="149"/>
    </location>
</feature>
<keyword evidence="3" id="KW-1185">Reference proteome</keyword>
<dbReference type="Proteomes" id="UP001168821">
    <property type="component" value="Unassembled WGS sequence"/>
</dbReference>
<dbReference type="EMBL" id="JALNTZ010000001">
    <property type="protein sequence ID" value="KAJ3664883.1"/>
    <property type="molecule type" value="Genomic_DNA"/>
</dbReference>
<gene>
    <name evidence="2" type="ORF">Zmor_000419</name>
</gene>
<evidence type="ECO:0000313" key="2">
    <source>
        <dbReference type="EMBL" id="KAJ3664883.1"/>
    </source>
</evidence>
<accession>A0AA38MRR1</accession>
<reference evidence="2" key="1">
    <citation type="journal article" date="2023" name="G3 (Bethesda)">
        <title>Whole genome assemblies of Zophobas morio and Tenebrio molitor.</title>
        <authorList>
            <person name="Kaur S."/>
            <person name="Stinson S.A."/>
            <person name="diCenzo G.C."/>
        </authorList>
    </citation>
    <scope>NUCLEOTIDE SEQUENCE</scope>
    <source>
        <strain evidence="2">QUZm001</strain>
    </source>
</reference>
<feature type="signal peptide" evidence="1">
    <location>
        <begin position="1"/>
        <end position="16"/>
    </location>
</feature>